<dbReference type="EMBL" id="BAAASZ010000031">
    <property type="protein sequence ID" value="GAA2456971.1"/>
    <property type="molecule type" value="Genomic_DNA"/>
</dbReference>
<feature type="region of interest" description="Disordered" evidence="1">
    <location>
        <begin position="1"/>
        <end position="29"/>
    </location>
</feature>
<protein>
    <submittedName>
        <fullName evidence="2">Uncharacterized protein</fullName>
    </submittedName>
</protein>
<organism evidence="2 3">
    <name type="scientific">Streptomyces macrosporus</name>
    <dbReference type="NCBI Taxonomy" id="44032"/>
    <lineage>
        <taxon>Bacteria</taxon>
        <taxon>Bacillati</taxon>
        <taxon>Actinomycetota</taxon>
        <taxon>Actinomycetes</taxon>
        <taxon>Kitasatosporales</taxon>
        <taxon>Streptomycetaceae</taxon>
        <taxon>Streptomyces</taxon>
    </lineage>
</organism>
<accession>A0ABN3KED1</accession>
<evidence type="ECO:0000313" key="3">
    <source>
        <dbReference type="Proteomes" id="UP001501638"/>
    </source>
</evidence>
<dbReference type="Proteomes" id="UP001501638">
    <property type="component" value="Unassembled WGS sequence"/>
</dbReference>
<name>A0ABN3KED1_9ACTN</name>
<feature type="compositionally biased region" description="Basic and acidic residues" evidence="1">
    <location>
        <begin position="54"/>
        <end position="67"/>
    </location>
</feature>
<sequence>MAVILHPDTGFSGPGPGGLQFEDGRAETDDPRAVAYCRNAGYRIGDEPAASQDVPREEAEDATRDESADQFEEE</sequence>
<evidence type="ECO:0000313" key="2">
    <source>
        <dbReference type="EMBL" id="GAA2456971.1"/>
    </source>
</evidence>
<comment type="caution">
    <text evidence="2">The sequence shown here is derived from an EMBL/GenBank/DDBJ whole genome shotgun (WGS) entry which is preliminary data.</text>
</comment>
<evidence type="ECO:0000256" key="1">
    <source>
        <dbReference type="SAM" id="MobiDB-lite"/>
    </source>
</evidence>
<keyword evidence="3" id="KW-1185">Reference proteome</keyword>
<reference evidence="2 3" key="1">
    <citation type="journal article" date="2019" name="Int. J. Syst. Evol. Microbiol.">
        <title>The Global Catalogue of Microorganisms (GCM) 10K type strain sequencing project: providing services to taxonomists for standard genome sequencing and annotation.</title>
        <authorList>
            <consortium name="The Broad Institute Genomics Platform"/>
            <consortium name="The Broad Institute Genome Sequencing Center for Infectious Disease"/>
            <person name="Wu L."/>
            <person name="Ma J."/>
        </authorList>
    </citation>
    <scope>NUCLEOTIDE SEQUENCE [LARGE SCALE GENOMIC DNA]</scope>
    <source>
        <strain evidence="2 3">JCM 6305</strain>
    </source>
</reference>
<feature type="region of interest" description="Disordered" evidence="1">
    <location>
        <begin position="42"/>
        <end position="74"/>
    </location>
</feature>
<dbReference type="RefSeq" id="WP_344326658.1">
    <property type="nucleotide sequence ID" value="NZ_BAAASZ010000031.1"/>
</dbReference>
<gene>
    <name evidence="2" type="ORF">GCM10010405_46270</name>
</gene>
<proteinExistence type="predicted"/>